<dbReference type="UniPathway" id="UPA00113">
    <property type="reaction ID" value="UER00529"/>
</dbReference>
<keyword evidence="1" id="KW-0012">Acyltransferase</keyword>
<dbReference type="GeneID" id="55996216"/>
<protein>
    <recommendedName>
        <fullName evidence="1">Glucosamine 6-phosphate N-acetyltransferase</fullName>
        <ecNumber evidence="1">2.3.1.4</ecNumber>
    </recommendedName>
</protein>
<dbReference type="EMBL" id="CP055902">
    <property type="protein sequence ID" value="QKX61576.1"/>
    <property type="molecule type" value="Genomic_DNA"/>
</dbReference>
<evidence type="ECO:0000313" key="4">
    <source>
        <dbReference type="EMBL" id="QKX61576.1"/>
    </source>
</evidence>
<dbReference type="InterPro" id="IPR000182">
    <property type="entry name" value="GNAT_dom"/>
</dbReference>
<dbReference type="GO" id="GO:0006048">
    <property type="term" value="P:UDP-N-acetylglucosamine biosynthetic process"/>
    <property type="evidence" value="ECO:0007669"/>
    <property type="project" value="UniProtKB-UniRule"/>
</dbReference>
<feature type="compositionally biased region" description="Polar residues" evidence="2">
    <location>
        <begin position="1"/>
        <end position="10"/>
    </location>
</feature>
<evidence type="ECO:0000256" key="2">
    <source>
        <dbReference type="SAM" id="MobiDB-lite"/>
    </source>
</evidence>
<dbReference type="InterPro" id="IPR016181">
    <property type="entry name" value="Acyl_CoA_acyltransferase"/>
</dbReference>
<feature type="region of interest" description="Disordered" evidence="2">
    <location>
        <begin position="1"/>
        <end position="21"/>
    </location>
</feature>
<dbReference type="PROSITE" id="PS51186">
    <property type="entry name" value="GNAT"/>
    <property type="match status" value="1"/>
</dbReference>
<dbReference type="OrthoDB" id="329272at2759"/>
<dbReference type="SUPFAM" id="SSF55729">
    <property type="entry name" value="Acyl-CoA N-acyltransferases (Nat)"/>
    <property type="match status" value="1"/>
</dbReference>
<dbReference type="InterPro" id="IPR039143">
    <property type="entry name" value="GNPNAT1-like"/>
</dbReference>
<organism evidence="4 5">
    <name type="scientific">Talaromyces rugulosus</name>
    <name type="common">Penicillium rugulosum</name>
    <dbReference type="NCBI Taxonomy" id="121627"/>
    <lineage>
        <taxon>Eukaryota</taxon>
        <taxon>Fungi</taxon>
        <taxon>Dikarya</taxon>
        <taxon>Ascomycota</taxon>
        <taxon>Pezizomycotina</taxon>
        <taxon>Eurotiomycetes</taxon>
        <taxon>Eurotiomycetidae</taxon>
        <taxon>Eurotiales</taxon>
        <taxon>Trichocomaceae</taxon>
        <taxon>Talaromyces</taxon>
        <taxon>Talaromyces sect. Islandici</taxon>
    </lineage>
</organism>
<keyword evidence="1" id="KW-0808">Transferase</keyword>
<gene>
    <name evidence="4" type="ORF">TRUGW13939_08728</name>
</gene>
<dbReference type="CDD" id="cd04301">
    <property type="entry name" value="NAT_SF"/>
    <property type="match status" value="1"/>
</dbReference>
<dbReference type="KEGG" id="trg:TRUGW13939_08728"/>
<dbReference type="RefSeq" id="XP_035347750.1">
    <property type="nucleotide sequence ID" value="XM_035491857.1"/>
</dbReference>
<feature type="domain" description="N-acetyltransferase" evidence="3">
    <location>
        <begin position="39"/>
        <end position="224"/>
    </location>
</feature>
<dbReference type="Proteomes" id="UP000509510">
    <property type="component" value="Chromosome V"/>
</dbReference>
<dbReference type="Pfam" id="PF00583">
    <property type="entry name" value="Acetyltransf_1"/>
    <property type="match status" value="1"/>
</dbReference>
<comment type="pathway">
    <text evidence="1">Nucleotide-sugar biosynthesis; UDP-N-acetyl-alpha-D-glucosamine biosynthesis; N-acetyl-alpha-D-glucosamine 1-phosphate from alpha-D-glucosamine 6-phosphate (route I): step 1/2.</text>
</comment>
<reference evidence="5" key="1">
    <citation type="submission" date="2020-06" db="EMBL/GenBank/DDBJ databases">
        <title>A chromosome-scale genome assembly of Talaromyces rugulosus W13939.</title>
        <authorList>
            <person name="Wang B."/>
            <person name="Guo L."/>
            <person name="Ye K."/>
            <person name="Wang L."/>
        </authorList>
    </citation>
    <scope>NUCLEOTIDE SEQUENCE [LARGE SCALE GENOMIC DNA]</scope>
    <source>
        <strain evidence="5">W13939</strain>
    </source>
</reference>
<sequence length="226" mass="25262">MAHTFTTNSHPPALLDNTTTTTLLYPTPANPNPSTNHPVFTHAMTVRHAVFVNEQGCAADAERDEDDARSWEFVIYAKRPPPQAQEEQPVAVVRLVPPPHAPHDTLLDPARASEFPRFDTEHEPYVKVTRVAVLKEFRGLGLAGRVMRVAEEWAAANKEAIDAMYRRVAGGDIQQQKGWNGLVGLHAQVQVEKMYQRMGYETDGSLGTWDEESIQHVGMFKRVALN</sequence>
<proteinExistence type="inferred from homology"/>
<evidence type="ECO:0000259" key="3">
    <source>
        <dbReference type="PROSITE" id="PS51186"/>
    </source>
</evidence>
<comment type="similarity">
    <text evidence="1">Belongs to the acetyltransferase family. GNA1 subfamily.</text>
</comment>
<keyword evidence="5" id="KW-1185">Reference proteome</keyword>
<dbReference type="AlphaFoldDB" id="A0A7H8R5W2"/>
<dbReference type="GO" id="GO:0004343">
    <property type="term" value="F:glucosamine 6-phosphate N-acetyltransferase activity"/>
    <property type="evidence" value="ECO:0007669"/>
    <property type="project" value="UniProtKB-UniRule"/>
</dbReference>
<accession>A0A7H8R5W2</accession>
<dbReference type="Gene3D" id="3.40.630.30">
    <property type="match status" value="1"/>
</dbReference>
<name>A0A7H8R5W2_TALRU</name>
<dbReference type="PANTHER" id="PTHR13355">
    <property type="entry name" value="GLUCOSAMINE 6-PHOSPHATE N-ACETYLTRANSFERASE"/>
    <property type="match status" value="1"/>
</dbReference>
<feature type="compositionally biased region" description="Low complexity" evidence="2">
    <location>
        <begin position="11"/>
        <end position="21"/>
    </location>
</feature>
<evidence type="ECO:0000256" key="1">
    <source>
        <dbReference type="RuleBase" id="RU365086"/>
    </source>
</evidence>
<evidence type="ECO:0000313" key="5">
    <source>
        <dbReference type="Proteomes" id="UP000509510"/>
    </source>
</evidence>
<dbReference type="EC" id="2.3.1.4" evidence="1"/>
<dbReference type="PANTHER" id="PTHR13355:SF11">
    <property type="entry name" value="GLUCOSAMINE 6-PHOSPHATE N-ACETYLTRANSFERASE"/>
    <property type="match status" value="1"/>
</dbReference>
<comment type="catalytic activity">
    <reaction evidence="1">
        <text>D-glucosamine 6-phosphate + acetyl-CoA = N-acetyl-D-glucosamine 6-phosphate + CoA + H(+)</text>
        <dbReference type="Rhea" id="RHEA:10292"/>
        <dbReference type="ChEBI" id="CHEBI:15378"/>
        <dbReference type="ChEBI" id="CHEBI:57287"/>
        <dbReference type="ChEBI" id="CHEBI:57288"/>
        <dbReference type="ChEBI" id="CHEBI:57513"/>
        <dbReference type="ChEBI" id="CHEBI:58725"/>
        <dbReference type="EC" id="2.3.1.4"/>
    </reaction>
</comment>